<feature type="region of interest" description="Disordered" evidence="1">
    <location>
        <begin position="1"/>
        <end position="57"/>
    </location>
</feature>
<accession>A0A6J4HD42</accession>
<evidence type="ECO:0000256" key="1">
    <source>
        <dbReference type="SAM" id="MobiDB-lite"/>
    </source>
</evidence>
<dbReference type="EMBL" id="CADCTH010000070">
    <property type="protein sequence ID" value="CAA9219746.1"/>
    <property type="molecule type" value="Genomic_DNA"/>
</dbReference>
<proteinExistence type="predicted"/>
<dbReference type="AlphaFoldDB" id="A0A6J4HD42"/>
<gene>
    <name evidence="2" type="ORF">AVDCRST_MAG54-504</name>
</gene>
<feature type="non-terminal residue" evidence="2">
    <location>
        <position position="1"/>
    </location>
</feature>
<organism evidence="2">
    <name type="scientific">uncultured Actinomycetospora sp</name>
    <dbReference type="NCBI Taxonomy" id="1135996"/>
    <lineage>
        <taxon>Bacteria</taxon>
        <taxon>Bacillati</taxon>
        <taxon>Actinomycetota</taxon>
        <taxon>Actinomycetes</taxon>
        <taxon>Pseudonocardiales</taxon>
        <taxon>Pseudonocardiaceae</taxon>
        <taxon>Actinomycetospora</taxon>
        <taxon>environmental samples</taxon>
    </lineage>
</organism>
<name>A0A6J4HD42_9PSEU</name>
<feature type="non-terminal residue" evidence="2">
    <location>
        <position position="75"/>
    </location>
</feature>
<reference evidence="2" key="1">
    <citation type="submission" date="2020-02" db="EMBL/GenBank/DDBJ databases">
        <authorList>
            <person name="Meier V. D."/>
        </authorList>
    </citation>
    <scope>NUCLEOTIDE SEQUENCE</scope>
    <source>
        <strain evidence="2">AVDCRST_MAG54</strain>
    </source>
</reference>
<protein>
    <submittedName>
        <fullName evidence="2">Uncharacterized protein</fullName>
    </submittedName>
</protein>
<sequence length="75" mass="8760">RSSCPARCPPALPGAGWRVRRRRPRRGRAPRHAPRACRDASCSPADRARGPARSWPRSRCCCWWCSCWWCRSRWP</sequence>
<feature type="compositionally biased region" description="Basic residues" evidence="1">
    <location>
        <begin position="18"/>
        <end position="35"/>
    </location>
</feature>
<evidence type="ECO:0000313" key="2">
    <source>
        <dbReference type="EMBL" id="CAA9219746.1"/>
    </source>
</evidence>